<evidence type="ECO:0000256" key="3">
    <source>
        <dbReference type="SAM" id="MobiDB-lite"/>
    </source>
</evidence>
<accession>Q0CVX6</accession>
<feature type="region of interest" description="Disordered" evidence="3">
    <location>
        <begin position="47"/>
        <end position="135"/>
    </location>
</feature>
<reference evidence="5" key="1">
    <citation type="submission" date="2005-09" db="EMBL/GenBank/DDBJ databases">
        <title>Annotation of the Aspergillus terreus NIH2624 genome.</title>
        <authorList>
            <person name="Birren B.W."/>
            <person name="Lander E.S."/>
            <person name="Galagan J.E."/>
            <person name="Nusbaum C."/>
            <person name="Devon K."/>
            <person name="Henn M."/>
            <person name="Ma L.-J."/>
            <person name="Jaffe D.B."/>
            <person name="Butler J."/>
            <person name="Alvarez P."/>
            <person name="Gnerre S."/>
            <person name="Grabherr M."/>
            <person name="Kleber M."/>
            <person name="Mauceli E.W."/>
            <person name="Brockman W."/>
            <person name="Rounsley S."/>
            <person name="Young S.K."/>
            <person name="LaButti K."/>
            <person name="Pushparaj V."/>
            <person name="DeCaprio D."/>
            <person name="Crawford M."/>
            <person name="Koehrsen M."/>
            <person name="Engels R."/>
            <person name="Montgomery P."/>
            <person name="Pearson M."/>
            <person name="Howarth C."/>
            <person name="Larson L."/>
            <person name="Luoma S."/>
            <person name="White J."/>
            <person name="Alvarado L."/>
            <person name="Kodira C.D."/>
            <person name="Zeng Q."/>
            <person name="Oleary S."/>
            <person name="Yandava C."/>
            <person name="Denning D.W."/>
            <person name="Nierman W.C."/>
            <person name="Milne T."/>
            <person name="Madden K."/>
        </authorList>
    </citation>
    <scope>NUCLEOTIDE SEQUENCE [LARGE SCALE GENOMIC DNA]</scope>
    <source>
        <strain evidence="5">NIH 2624 / FGSC A1156</strain>
    </source>
</reference>
<dbReference type="OMA" id="QDDHISH"/>
<dbReference type="GeneID" id="4317067"/>
<evidence type="ECO:0000313" key="5">
    <source>
        <dbReference type="Proteomes" id="UP000007963"/>
    </source>
</evidence>
<sequence length="135" mass="14875">MPSDRESLTEDERHILRTYGRLPRQGVQQSKGRQYFDSGDYALSAASKADDSGLTQTGTAHPLRESISRPYAPVPTASNISKDAYKDINVQKSPSPEIVESPLHQRTNAGNNKTEGNEDEQQATAKALNMTDNTR</sequence>
<protein>
    <recommendedName>
        <fullName evidence="2">mRNA stability protein</fullName>
    </recommendedName>
</protein>
<evidence type="ECO:0000256" key="2">
    <source>
        <dbReference type="RuleBase" id="RU363120"/>
    </source>
</evidence>
<dbReference type="STRING" id="341663.Q0CVX6"/>
<dbReference type="RefSeq" id="XP_001211336.1">
    <property type="nucleotide sequence ID" value="XM_001211336.1"/>
</dbReference>
<dbReference type="InterPro" id="IPR006760">
    <property type="entry name" value="Endosulphine"/>
</dbReference>
<comment type="function">
    <text evidence="2">Plays an essential role in initiation of the G0 program by preventing the degradation of specific nutrient-regulated mRNAs via the 5'-3' mRNA decay pathway.</text>
</comment>
<comment type="similarity">
    <text evidence="1 2">Belongs to the endosulfine family.</text>
</comment>
<feature type="compositionally biased region" description="Polar residues" evidence="3">
    <location>
        <begin position="104"/>
        <end position="114"/>
    </location>
</feature>
<dbReference type="AlphaFoldDB" id="Q0CVX6"/>
<dbReference type="VEuPathDB" id="FungiDB:ATEG_02158"/>
<dbReference type="Pfam" id="PF04667">
    <property type="entry name" value="Endosulfine"/>
    <property type="match status" value="1"/>
</dbReference>
<dbReference type="Proteomes" id="UP000007963">
    <property type="component" value="Unassembled WGS sequence"/>
</dbReference>
<proteinExistence type="inferred from homology"/>
<dbReference type="OrthoDB" id="5949865at2759"/>
<evidence type="ECO:0000313" key="4">
    <source>
        <dbReference type="EMBL" id="EAU37120.1"/>
    </source>
</evidence>
<gene>
    <name evidence="4" type="ORF">ATEG_02158</name>
</gene>
<dbReference type="EMBL" id="CH476596">
    <property type="protein sequence ID" value="EAU37120.1"/>
    <property type="molecule type" value="Genomic_DNA"/>
</dbReference>
<evidence type="ECO:0000256" key="1">
    <source>
        <dbReference type="ARBA" id="ARBA00010520"/>
    </source>
</evidence>
<organism evidence="4 5">
    <name type="scientific">Aspergillus terreus (strain NIH 2624 / FGSC A1156)</name>
    <dbReference type="NCBI Taxonomy" id="341663"/>
    <lineage>
        <taxon>Eukaryota</taxon>
        <taxon>Fungi</taxon>
        <taxon>Dikarya</taxon>
        <taxon>Ascomycota</taxon>
        <taxon>Pezizomycotina</taxon>
        <taxon>Eurotiomycetes</taxon>
        <taxon>Eurotiomycetidae</taxon>
        <taxon>Eurotiales</taxon>
        <taxon>Aspergillaceae</taxon>
        <taxon>Aspergillus</taxon>
        <taxon>Aspergillus subgen. Circumdati</taxon>
    </lineage>
</organism>
<dbReference type="eggNOG" id="KOG4076">
    <property type="taxonomic scope" value="Eukaryota"/>
</dbReference>
<name>Q0CVX6_ASPTN</name>
<dbReference type="HOGENOM" id="CLU_101493_3_2_1"/>